<gene>
    <name evidence="2" type="ORF">E7Z59_01675</name>
</gene>
<dbReference type="Proteomes" id="UP000305939">
    <property type="component" value="Unassembled WGS sequence"/>
</dbReference>
<evidence type="ECO:0008006" key="4">
    <source>
        <dbReference type="Google" id="ProtNLM"/>
    </source>
</evidence>
<feature type="signal peptide" evidence="1">
    <location>
        <begin position="1"/>
        <end position="22"/>
    </location>
</feature>
<dbReference type="AlphaFoldDB" id="A0A4S3M214"/>
<name>A0A4S3M214_9FLAO</name>
<keyword evidence="1" id="KW-0732">Signal</keyword>
<feature type="chain" id="PRO_5020597545" description="Nuclear transport factor 2 family protein" evidence="1">
    <location>
        <begin position="23"/>
        <end position="172"/>
    </location>
</feature>
<accession>A0A4S3M214</accession>
<keyword evidence="3" id="KW-1185">Reference proteome</keyword>
<evidence type="ECO:0000313" key="2">
    <source>
        <dbReference type="EMBL" id="THD69063.1"/>
    </source>
</evidence>
<dbReference type="EMBL" id="SSMC01000001">
    <property type="protein sequence ID" value="THD69063.1"/>
    <property type="molecule type" value="Genomic_DNA"/>
</dbReference>
<protein>
    <recommendedName>
        <fullName evidence="4">Nuclear transport factor 2 family protein</fullName>
    </recommendedName>
</protein>
<sequence length="172" mass="19842">MIPFKHKVSACFCLLISLTVFAQSPEEKYSKDVESIDAIINAWYDAFSGGAEDPWQYERDKFLHSENALITYVDEEGNASNHSLESLYIPLLLQPRKAAYEIELKRKVSKFGHLALVWTAFEVRTNPEEPSEVRGLNSVQLHFENGRWFIDSWMVQMDSKDHPVVQEFLDAD</sequence>
<organism evidence="2 3">
    <name type="scientific">Robertkochia marina</name>
    <dbReference type="NCBI Taxonomy" id="1227945"/>
    <lineage>
        <taxon>Bacteria</taxon>
        <taxon>Pseudomonadati</taxon>
        <taxon>Bacteroidota</taxon>
        <taxon>Flavobacteriia</taxon>
        <taxon>Flavobacteriales</taxon>
        <taxon>Flavobacteriaceae</taxon>
        <taxon>Robertkochia</taxon>
    </lineage>
</organism>
<reference evidence="2 3" key="1">
    <citation type="submission" date="2019-04" db="EMBL/GenBank/DDBJ databases">
        <title>Draft genome sequence of Robertkochia marina CC-AMO-30D.</title>
        <authorList>
            <person name="Hameed A."/>
            <person name="Lin S.-Y."/>
            <person name="Shahina M."/>
            <person name="Lai W.-A."/>
            <person name="Young C.-C."/>
        </authorList>
    </citation>
    <scope>NUCLEOTIDE SEQUENCE [LARGE SCALE GENOMIC DNA]</scope>
    <source>
        <strain evidence="2 3">CC-AMO-30D</strain>
    </source>
</reference>
<evidence type="ECO:0000256" key="1">
    <source>
        <dbReference type="SAM" id="SignalP"/>
    </source>
</evidence>
<proteinExistence type="predicted"/>
<evidence type="ECO:0000313" key="3">
    <source>
        <dbReference type="Proteomes" id="UP000305939"/>
    </source>
</evidence>
<comment type="caution">
    <text evidence="2">The sequence shown here is derived from an EMBL/GenBank/DDBJ whole genome shotgun (WGS) entry which is preliminary data.</text>
</comment>
<dbReference type="OrthoDB" id="5379939at2"/>